<comment type="caution">
    <text evidence="2">The sequence shown here is derived from an EMBL/GenBank/DDBJ whole genome shotgun (WGS) entry which is preliminary data.</text>
</comment>
<feature type="compositionally biased region" description="Polar residues" evidence="1">
    <location>
        <begin position="28"/>
        <end position="49"/>
    </location>
</feature>
<dbReference type="AlphaFoldDB" id="A0AAP0HR33"/>
<keyword evidence="3" id="KW-1185">Reference proteome</keyword>
<feature type="region of interest" description="Disordered" evidence="1">
    <location>
        <begin position="1"/>
        <end position="49"/>
    </location>
</feature>
<sequence length="49" mass="5443">MTSTKSKTPFPSIQYAFPKRPETKHNQELLNSSTPQGSTSTTICDNKTI</sequence>
<name>A0AAP0HR33_9MAGN</name>
<organism evidence="2 3">
    <name type="scientific">Stephania cephalantha</name>
    <dbReference type="NCBI Taxonomy" id="152367"/>
    <lineage>
        <taxon>Eukaryota</taxon>
        <taxon>Viridiplantae</taxon>
        <taxon>Streptophyta</taxon>
        <taxon>Embryophyta</taxon>
        <taxon>Tracheophyta</taxon>
        <taxon>Spermatophyta</taxon>
        <taxon>Magnoliopsida</taxon>
        <taxon>Ranunculales</taxon>
        <taxon>Menispermaceae</taxon>
        <taxon>Menispermoideae</taxon>
        <taxon>Cissampelideae</taxon>
        <taxon>Stephania</taxon>
    </lineage>
</organism>
<feature type="compositionally biased region" description="Polar residues" evidence="1">
    <location>
        <begin position="1"/>
        <end position="11"/>
    </location>
</feature>
<proteinExistence type="predicted"/>
<evidence type="ECO:0000313" key="3">
    <source>
        <dbReference type="Proteomes" id="UP001419268"/>
    </source>
</evidence>
<gene>
    <name evidence="2" type="ORF">Scep_025276</name>
</gene>
<evidence type="ECO:0000256" key="1">
    <source>
        <dbReference type="SAM" id="MobiDB-lite"/>
    </source>
</evidence>
<dbReference type="Proteomes" id="UP001419268">
    <property type="component" value="Unassembled WGS sequence"/>
</dbReference>
<reference evidence="2 3" key="1">
    <citation type="submission" date="2024-01" db="EMBL/GenBank/DDBJ databases">
        <title>Genome assemblies of Stephania.</title>
        <authorList>
            <person name="Yang L."/>
        </authorList>
    </citation>
    <scope>NUCLEOTIDE SEQUENCE [LARGE SCALE GENOMIC DNA]</scope>
    <source>
        <strain evidence="2">JXDWG</strain>
        <tissue evidence="2">Leaf</tissue>
    </source>
</reference>
<protein>
    <submittedName>
        <fullName evidence="2">Uncharacterized protein</fullName>
    </submittedName>
</protein>
<accession>A0AAP0HR33</accession>
<dbReference type="EMBL" id="JBBNAG010000011">
    <property type="protein sequence ID" value="KAK9093807.1"/>
    <property type="molecule type" value="Genomic_DNA"/>
</dbReference>
<evidence type="ECO:0000313" key="2">
    <source>
        <dbReference type="EMBL" id="KAK9093807.1"/>
    </source>
</evidence>